<sequence length="217" mass="24474">MASTTTPVPADDPAKEAAAEAGGEGAKKTAAEAETPAPLPPLSPREFREYNHLADQMNAYHNHFRHTWTMLYTACTENRRPQGMSLRQFIDQGLYFVRGLTMHHNIEETYFFPQLAKRMPEFQAGKGKGKGGGKGGGGGMAELLQQHRQIHAGMDVFEEYLTQCRRGERELEMATLKAKMDSWGDVLWTHLDQEVKTLGAENMRKYWTKEEIFALTP</sequence>
<accession>A0A507AMU2</accession>
<dbReference type="AlphaFoldDB" id="A0A507AMU2"/>
<gene>
    <name evidence="3" type="ORF">E0L32_001010</name>
</gene>
<reference evidence="3 4" key="1">
    <citation type="submission" date="2019-06" db="EMBL/GenBank/DDBJ databases">
        <title>Draft genome sequence of the filamentous fungus Phialemoniopsis curvata isolated from diesel fuel.</title>
        <authorList>
            <person name="Varaljay V.A."/>
            <person name="Lyon W.J."/>
            <person name="Crouch A.L."/>
            <person name="Drake C.E."/>
            <person name="Hollomon J.M."/>
            <person name="Nadeau L.J."/>
            <person name="Nunn H.S."/>
            <person name="Stevenson B.S."/>
            <person name="Bojanowski C.L."/>
            <person name="Crookes-Goodson W.J."/>
        </authorList>
    </citation>
    <scope>NUCLEOTIDE SEQUENCE [LARGE SCALE GENOMIC DNA]</scope>
    <source>
        <strain evidence="3 4">D216</strain>
    </source>
</reference>
<dbReference type="CDD" id="cd12108">
    <property type="entry name" value="Hr-like"/>
    <property type="match status" value="1"/>
</dbReference>
<dbReference type="Pfam" id="PF01814">
    <property type="entry name" value="Hemerythrin"/>
    <property type="match status" value="1"/>
</dbReference>
<protein>
    <recommendedName>
        <fullName evidence="2">Hemerythrin-like domain-containing protein</fullName>
    </recommendedName>
</protein>
<proteinExistence type="predicted"/>
<dbReference type="STRING" id="1093900.A0A507AMU2"/>
<name>A0A507AMU2_9PEZI</name>
<dbReference type="InterPro" id="IPR012312">
    <property type="entry name" value="Hemerythrin-like"/>
</dbReference>
<dbReference type="PANTHER" id="PTHR38048">
    <property type="entry name" value="EXPRESSED PROTEIN"/>
    <property type="match status" value="1"/>
</dbReference>
<feature type="domain" description="Hemerythrin-like" evidence="2">
    <location>
        <begin position="53"/>
        <end position="197"/>
    </location>
</feature>
<dbReference type="Gene3D" id="1.20.120.520">
    <property type="entry name" value="nmb1532 protein domain like"/>
    <property type="match status" value="1"/>
</dbReference>
<organism evidence="3 4">
    <name type="scientific">Thyridium curvatum</name>
    <dbReference type="NCBI Taxonomy" id="1093900"/>
    <lineage>
        <taxon>Eukaryota</taxon>
        <taxon>Fungi</taxon>
        <taxon>Dikarya</taxon>
        <taxon>Ascomycota</taxon>
        <taxon>Pezizomycotina</taxon>
        <taxon>Sordariomycetes</taxon>
        <taxon>Sordariomycetidae</taxon>
        <taxon>Thyridiales</taxon>
        <taxon>Thyridiaceae</taxon>
        <taxon>Thyridium</taxon>
    </lineage>
</organism>
<dbReference type="OrthoDB" id="10044044at2759"/>
<evidence type="ECO:0000256" key="1">
    <source>
        <dbReference type="SAM" id="MobiDB-lite"/>
    </source>
</evidence>
<evidence type="ECO:0000313" key="3">
    <source>
        <dbReference type="EMBL" id="TPX11192.1"/>
    </source>
</evidence>
<comment type="caution">
    <text evidence="3">The sequence shown here is derived from an EMBL/GenBank/DDBJ whole genome shotgun (WGS) entry which is preliminary data.</text>
</comment>
<dbReference type="GeneID" id="41968457"/>
<feature type="region of interest" description="Disordered" evidence="1">
    <location>
        <begin position="1"/>
        <end position="45"/>
    </location>
</feature>
<evidence type="ECO:0000259" key="2">
    <source>
        <dbReference type="Pfam" id="PF01814"/>
    </source>
</evidence>
<keyword evidence="4" id="KW-1185">Reference proteome</keyword>
<dbReference type="EMBL" id="SKBQ01000004">
    <property type="protein sequence ID" value="TPX11192.1"/>
    <property type="molecule type" value="Genomic_DNA"/>
</dbReference>
<dbReference type="InterPro" id="IPR053206">
    <property type="entry name" value="Dimeric_xanthone_biosynth"/>
</dbReference>
<dbReference type="PANTHER" id="PTHR38048:SF1">
    <property type="entry name" value="HEMERYTHRIN-LIKE DOMAIN-CONTAINING PROTEIN"/>
    <property type="match status" value="1"/>
</dbReference>
<dbReference type="Proteomes" id="UP000319257">
    <property type="component" value="Unassembled WGS sequence"/>
</dbReference>
<dbReference type="InParanoid" id="A0A507AMU2"/>
<evidence type="ECO:0000313" key="4">
    <source>
        <dbReference type="Proteomes" id="UP000319257"/>
    </source>
</evidence>
<dbReference type="RefSeq" id="XP_030992903.1">
    <property type="nucleotide sequence ID" value="XM_031132729.1"/>
</dbReference>